<protein>
    <recommendedName>
        <fullName evidence="5 6">Ubiquitin-related modifier 1</fullName>
    </recommendedName>
</protein>
<evidence type="ECO:0000313" key="7">
    <source>
        <dbReference type="EMBL" id="KAJ3224753.1"/>
    </source>
</evidence>
<dbReference type="CDD" id="cd01764">
    <property type="entry name" value="Ubl_Urm1"/>
    <property type="match status" value="1"/>
</dbReference>
<dbReference type="Proteomes" id="UP001211065">
    <property type="component" value="Unassembled WGS sequence"/>
</dbReference>
<proteinExistence type="inferred from homology"/>
<dbReference type="InterPro" id="IPR015221">
    <property type="entry name" value="Urm1"/>
</dbReference>
<dbReference type="PANTHER" id="PTHR14986">
    <property type="entry name" value="RURM1 PROTEIN"/>
    <property type="match status" value="1"/>
</dbReference>
<comment type="caution">
    <text evidence="7">The sequence shown here is derived from an EMBL/GenBank/DDBJ whole genome shotgun (WGS) entry which is preliminary data.</text>
</comment>
<feature type="modified residue" description="1-thioglycine" evidence="5">
    <location>
        <position position="93"/>
    </location>
</feature>
<dbReference type="GO" id="GO:0032447">
    <property type="term" value="P:protein urmylation"/>
    <property type="evidence" value="ECO:0007669"/>
    <property type="project" value="UniProtKB-UniRule"/>
</dbReference>
<dbReference type="GO" id="GO:0005829">
    <property type="term" value="C:cytosol"/>
    <property type="evidence" value="ECO:0007669"/>
    <property type="project" value="UniProtKB-UniRule"/>
</dbReference>
<keyword evidence="1 5" id="KW-0963">Cytoplasm</keyword>
<keyword evidence="3 5" id="KW-0819">tRNA processing</keyword>
<evidence type="ECO:0000313" key="8">
    <source>
        <dbReference type="Proteomes" id="UP001211065"/>
    </source>
</evidence>
<comment type="subcellular location">
    <subcellularLocation>
        <location evidence="5 6">Cytoplasm</location>
    </subcellularLocation>
</comment>
<reference evidence="7" key="1">
    <citation type="submission" date="2020-05" db="EMBL/GenBank/DDBJ databases">
        <title>Phylogenomic resolution of chytrid fungi.</title>
        <authorList>
            <person name="Stajich J.E."/>
            <person name="Amses K."/>
            <person name="Simmons R."/>
            <person name="Seto K."/>
            <person name="Myers J."/>
            <person name="Bonds A."/>
            <person name="Quandt C.A."/>
            <person name="Barry K."/>
            <person name="Liu P."/>
            <person name="Grigoriev I."/>
            <person name="Longcore J.E."/>
            <person name="James T.Y."/>
        </authorList>
    </citation>
    <scope>NUCLEOTIDE SEQUENCE</scope>
    <source>
        <strain evidence="7">JEL0476</strain>
    </source>
</reference>
<name>A0AAD5U510_9FUNG</name>
<dbReference type="Gene3D" id="3.10.20.30">
    <property type="match status" value="1"/>
</dbReference>
<comment type="similarity">
    <text evidence="5 6">Belongs to the URM1 family.</text>
</comment>
<dbReference type="EMBL" id="JADGJW010000082">
    <property type="protein sequence ID" value="KAJ3224753.1"/>
    <property type="molecule type" value="Genomic_DNA"/>
</dbReference>
<evidence type="ECO:0000256" key="4">
    <source>
        <dbReference type="ARBA" id="ARBA00022786"/>
    </source>
</evidence>
<evidence type="ECO:0000256" key="1">
    <source>
        <dbReference type="ARBA" id="ARBA00022490"/>
    </source>
</evidence>
<evidence type="ECO:0000256" key="5">
    <source>
        <dbReference type="HAMAP-Rule" id="MF_03048"/>
    </source>
</evidence>
<dbReference type="HAMAP" id="MF_03048">
    <property type="entry name" value="Urm1"/>
    <property type="match status" value="1"/>
</dbReference>
<dbReference type="GO" id="GO:0034227">
    <property type="term" value="P:tRNA thio-modification"/>
    <property type="evidence" value="ECO:0007669"/>
    <property type="project" value="UniProtKB-UniRule"/>
</dbReference>
<keyword evidence="8" id="KW-1185">Reference proteome</keyword>
<feature type="cross-link" description="Glycyl lysine isopeptide (Gly-Lys) (interchain with K-? in acceptor proteins)" evidence="5">
    <location>
        <position position="93"/>
    </location>
</feature>
<sequence>MKINLEFSGGLELLFDGLKQTSVVVEDSSLKNLFKKIESELITQNKELFLKDEKLRPGILVLINESDWELEGQYDYQLKDEDTIVLISTLHGG</sequence>
<gene>
    <name evidence="5 7" type="primary">URM1</name>
    <name evidence="7" type="ORF">HK099_007938</name>
</gene>
<dbReference type="InterPro" id="IPR016155">
    <property type="entry name" value="Mopterin_synth/thiamin_S_b"/>
</dbReference>
<evidence type="ECO:0000256" key="2">
    <source>
        <dbReference type="ARBA" id="ARBA00022499"/>
    </source>
</evidence>
<organism evidence="7 8">
    <name type="scientific">Clydaea vesicula</name>
    <dbReference type="NCBI Taxonomy" id="447962"/>
    <lineage>
        <taxon>Eukaryota</taxon>
        <taxon>Fungi</taxon>
        <taxon>Fungi incertae sedis</taxon>
        <taxon>Chytridiomycota</taxon>
        <taxon>Chytridiomycota incertae sedis</taxon>
        <taxon>Chytridiomycetes</taxon>
        <taxon>Lobulomycetales</taxon>
        <taxon>Lobulomycetaceae</taxon>
        <taxon>Clydaea</taxon>
    </lineage>
</organism>
<accession>A0AAD5U510</accession>
<evidence type="ECO:0000256" key="6">
    <source>
        <dbReference type="RuleBase" id="RU361182"/>
    </source>
</evidence>
<dbReference type="AlphaFoldDB" id="A0AAD5U510"/>
<dbReference type="Pfam" id="PF09138">
    <property type="entry name" value="Urm1"/>
    <property type="match status" value="1"/>
</dbReference>
<evidence type="ECO:0000256" key="3">
    <source>
        <dbReference type="ARBA" id="ARBA00022694"/>
    </source>
</evidence>
<dbReference type="GO" id="GO:0002098">
    <property type="term" value="P:tRNA wobble uridine modification"/>
    <property type="evidence" value="ECO:0007669"/>
    <property type="project" value="UniProtKB-UniRule"/>
</dbReference>
<comment type="pathway">
    <text evidence="5 6">tRNA modification; 5-methoxycarbonylmethyl-2-thiouridine-tRNA biosynthesis.</text>
</comment>
<comment type="PTM">
    <text evidence="5">C-terminal thiocarboxylation occurs in 2 steps, it is first acyl-adenylated (-COAMP) via the hesA/moeB/thiF part of UBA4, then thiocarboxylated (-COSH) via the rhodanese domain of UBA4.</text>
</comment>
<dbReference type="InterPro" id="IPR012675">
    <property type="entry name" value="Beta-grasp_dom_sf"/>
</dbReference>
<comment type="function">
    <text evidence="5">Acts as a sulfur carrier required for 2-thiolation of mcm(5)S(2)U at tRNA wobble positions of cytosolic tRNA(Lys), tRNA(Glu) and tRNA(Gln). Serves as sulfur donor in tRNA 2-thiolation reaction by being thiocarboxylated (-COSH) at its C-terminus by the MOCS3 homolog UBA4. The sulfur is then transferred to tRNA to form 2-thiolation of mcm(5)S(2)U. Prior mcm(5) tRNA modification by the elongator complex is required for 2-thiolation. Also acts as a ubiquitin-like protein (UBL) that is covalently conjugated via an isopeptide bond to lysine residues of target proteins such as AHP1. The thiocarboxylated form serves as substrate for conjugation and oxidative stress specifically induces the formation of UBL-protein conjugates.</text>
</comment>
<dbReference type="SUPFAM" id="SSF54285">
    <property type="entry name" value="MoaD/ThiS"/>
    <property type="match status" value="1"/>
</dbReference>
<keyword evidence="4 5" id="KW-0833">Ubl conjugation pathway</keyword>
<keyword evidence="2 5" id="KW-1017">Isopeptide bond</keyword>
<dbReference type="PIRSF" id="PIRSF037379">
    <property type="entry name" value="Ubiquitin-related_modifier_1"/>
    <property type="match status" value="1"/>
</dbReference>